<keyword evidence="2" id="KW-1133">Transmembrane helix</keyword>
<evidence type="ECO:0008006" key="5">
    <source>
        <dbReference type="Google" id="ProtNLM"/>
    </source>
</evidence>
<dbReference type="AlphaFoldDB" id="A0ABC8C408"/>
<reference evidence="3 4" key="1">
    <citation type="submission" date="2017-04" db="EMBL/GenBank/DDBJ databases">
        <title>The complete genome sequence of Streptomyces albolongus YIM 101047, the producer of novel bafilomycins and novel odoriferous sesquiterpenoids.</title>
        <authorList>
            <person name="Yin M."/>
            <person name="Jiang Y."/>
        </authorList>
    </citation>
    <scope>NUCLEOTIDE SEQUENCE [LARGE SCALE GENOMIC DNA]</scope>
    <source>
        <strain evidence="3 4">YIM 101047</strain>
    </source>
</reference>
<feature type="compositionally biased region" description="Polar residues" evidence="1">
    <location>
        <begin position="394"/>
        <end position="407"/>
    </location>
</feature>
<evidence type="ECO:0000256" key="1">
    <source>
        <dbReference type="SAM" id="MobiDB-lite"/>
    </source>
</evidence>
<feature type="transmembrane region" description="Helical" evidence="2">
    <location>
        <begin position="80"/>
        <end position="100"/>
    </location>
</feature>
<feature type="transmembrane region" description="Helical" evidence="2">
    <location>
        <begin position="174"/>
        <end position="194"/>
    </location>
</feature>
<feature type="transmembrane region" description="Helical" evidence="2">
    <location>
        <begin position="269"/>
        <end position="289"/>
    </location>
</feature>
<protein>
    <recommendedName>
        <fullName evidence="5">Integral membrane protein</fullName>
    </recommendedName>
</protein>
<dbReference type="EMBL" id="CP020563">
    <property type="protein sequence ID" value="ARF77213.1"/>
    <property type="molecule type" value="Genomic_DNA"/>
</dbReference>
<feature type="compositionally biased region" description="Pro residues" evidence="1">
    <location>
        <begin position="461"/>
        <end position="473"/>
    </location>
</feature>
<keyword evidence="2" id="KW-0472">Membrane</keyword>
<evidence type="ECO:0000313" key="4">
    <source>
        <dbReference type="Proteomes" id="UP000192251"/>
    </source>
</evidence>
<name>A0ABC8C408_9ACTN</name>
<gene>
    <name evidence="3" type="ORF">B7C62_16945</name>
</gene>
<dbReference type="KEGG" id="kab:B7C62_16945"/>
<feature type="transmembrane region" description="Helical" evidence="2">
    <location>
        <begin position="201"/>
        <end position="217"/>
    </location>
</feature>
<keyword evidence="2" id="KW-0812">Transmembrane</keyword>
<feature type="compositionally biased region" description="Low complexity" evidence="1">
    <location>
        <begin position="409"/>
        <end position="456"/>
    </location>
</feature>
<evidence type="ECO:0000256" key="2">
    <source>
        <dbReference type="SAM" id="Phobius"/>
    </source>
</evidence>
<accession>A0ABC8C408</accession>
<organism evidence="3 4">
    <name type="scientific">Kitasatospora albolonga</name>
    <dbReference type="NCBI Taxonomy" id="68173"/>
    <lineage>
        <taxon>Bacteria</taxon>
        <taxon>Bacillati</taxon>
        <taxon>Actinomycetota</taxon>
        <taxon>Actinomycetes</taxon>
        <taxon>Kitasatosporales</taxon>
        <taxon>Streptomycetaceae</taxon>
        <taxon>Kitasatospora</taxon>
    </lineage>
</organism>
<keyword evidence="4" id="KW-1185">Reference proteome</keyword>
<feature type="transmembrane region" description="Helical" evidence="2">
    <location>
        <begin position="229"/>
        <end position="249"/>
    </location>
</feature>
<feature type="region of interest" description="Disordered" evidence="1">
    <location>
        <begin position="376"/>
        <end position="511"/>
    </location>
</feature>
<dbReference type="Proteomes" id="UP000192251">
    <property type="component" value="Chromosome"/>
</dbReference>
<feature type="transmembrane region" description="Helical" evidence="2">
    <location>
        <begin position="107"/>
        <end position="126"/>
    </location>
</feature>
<feature type="region of interest" description="Disordered" evidence="1">
    <location>
        <begin position="302"/>
        <end position="323"/>
    </location>
</feature>
<sequence length="511" mass="51648">MAMINAAIGFVFVPWAVANPFCYIPMVCEAKEAIDFVKDPLGFLLQKLTESNIWFLRKMLELMQNTTKIDLTSPGFLKQYAIIFAASSLLTVALWLVAVAKRAVRGVAVTTAVGEAIGFLLLQFVVNAMTPGAIALLMKAIDEVTAVFEPYATSNFAPFLENILKVMAANPTEGVGQLLVVNLIMLCGALLMWIELLIRSAAIYVAVALGPIVNSAIVDKDLWGKSKKWFGALFAIGLSKPVLFALLGLGGAILSDTSGSMSDTVSKTLVGALILLLAVFASATLYKWVPAFGDEMASLHHDRKSAQSSGPAAAIDGPGQHANRAMGAHVQDSLVGGSKSASAKTAGAKMGGGTAVAGPVAAGAAVAKAGVDMAKNKATSSPGAQGTEAAGGSTPEQSGGQQSSDDTVGTAGATAAARPQGATSGPVVSSGSSPDWSSAGDHASAGRPPGAAAAPSTVQLPSPPSSCPTPPASPSSASGTTSGSGPSVTPPPPSRPSGGQAPGRPKPSKDQ</sequence>
<evidence type="ECO:0000313" key="3">
    <source>
        <dbReference type="EMBL" id="ARF77213.1"/>
    </source>
</evidence>
<proteinExistence type="predicted"/>
<feature type="compositionally biased region" description="Low complexity" evidence="1">
    <location>
        <begin position="474"/>
        <end position="487"/>
    </location>
</feature>